<sequence length="108" mass="12342">MGCVLLSLLVIIYSETHMLGLTQWNGQANTERSKRDKPPPYEHVRVSVQALLMFAQNASYTRNSAPCLCPPHWHLTNPPSKMPHLFWCKSSHCHQQCLNKIPRGWCCA</sequence>
<comment type="caution">
    <text evidence="2">The sequence shown here is derived from an EMBL/GenBank/DDBJ whole genome shotgun (WGS) entry which is preliminary data.</text>
</comment>
<evidence type="ECO:0008006" key="4">
    <source>
        <dbReference type="Google" id="ProtNLM"/>
    </source>
</evidence>
<dbReference type="EMBL" id="JAFCMP010000157">
    <property type="protein sequence ID" value="KAG5184622.1"/>
    <property type="molecule type" value="Genomic_DNA"/>
</dbReference>
<feature type="signal peptide" evidence="1">
    <location>
        <begin position="1"/>
        <end position="18"/>
    </location>
</feature>
<dbReference type="Proteomes" id="UP000664859">
    <property type="component" value="Unassembled WGS sequence"/>
</dbReference>
<accession>A0A835YZF4</accession>
<feature type="chain" id="PRO_5032381787" description="Secreted protein" evidence="1">
    <location>
        <begin position="19"/>
        <end position="108"/>
    </location>
</feature>
<gene>
    <name evidence="2" type="ORF">JKP88DRAFT_219630</name>
</gene>
<name>A0A835YZF4_9STRA</name>
<protein>
    <recommendedName>
        <fullName evidence="4">Secreted protein</fullName>
    </recommendedName>
</protein>
<reference evidence="2" key="1">
    <citation type="submission" date="2021-02" db="EMBL/GenBank/DDBJ databases">
        <title>First Annotated Genome of the Yellow-green Alga Tribonema minus.</title>
        <authorList>
            <person name="Mahan K.M."/>
        </authorList>
    </citation>
    <scope>NUCLEOTIDE SEQUENCE</scope>
    <source>
        <strain evidence="2">UTEX B ZZ1240</strain>
    </source>
</reference>
<evidence type="ECO:0000256" key="1">
    <source>
        <dbReference type="SAM" id="SignalP"/>
    </source>
</evidence>
<proteinExistence type="predicted"/>
<dbReference type="AlphaFoldDB" id="A0A835YZF4"/>
<organism evidence="2 3">
    <name type="scientific">Tribonema minus</name>
    <dbReference type="NCBI Taxonomy" id="303371"/>
    <lineage>
        <taxon>Eukaryota</taxon>
        <taxon>Sar</taxon>
        <taxon>Stramenopiles</taxon>
        <taxon>Ochrophyta</taxon>
        <taxon>PX clade</taxon>
        <taxon>Xanthophyceae</taxon>
        <taxon>Tribonematales</taxon>
        <taxon>Tribonemataceae</taxon>
        <taxon>Tribonema</taxon>
    </lineage>
</organism>
<evidence type="ECO:0000313" key="3">
    <source>
        <dbReference type="Proteomes" id="UP000664859"/>
    </source>
</evidence>
<keyword evidence="3" id="KW-1185">Reference proteome</keyword>
<keyword evidence="1" id="KW-0732">Signal</keyword>
<evidence type="ECO:0000313" key="2">
    <source>
        <dbReference type="EMBL" id="KAG5184622.1"/>
    </source>
</evidence>